<dbReference type="AlphaFoldDB" id="A0A5B2ZCY6"/>
<dbReference type="Proteomes" id="UP000322165">
    <property type="component" value="Unassembled WGS sequence"/>
</dbReference>
<feature type="transmembrane region" description="Helical" evidence="5">
    <location>
        <begin position="298"/>
        <end position="314"/>
    </location>
</feature>
<sequence length="355" mass="36839">MTLIQFLAGLAVLILGAEVLVRGASRLSLSLGVPPLVVGLTVVAFGTSAPELAVTLGGVVTGKTDLAMGNVVGSNIFNVLFILGLSALIAPLVVDRQLVRQEVPIVIALSALTMVLALDTRLSMPDGAVLVASLAAYSLLLYRQGKRAPAVEMADPLLPVPRRGPIWDLAAIIAGLALLVLGSRWLVAAATDIALGLGISETVVGLTIVAAGTSLPEVATSVVAAARGEREIAVGNVLGSSIFNLGAVLGFGALFAGGNGLPVAPSLLAFDLPVMVAVAVACLPVLFTGHLIARWEGALFFGYYLAYTAWLVLYSQHHDALDEYGLVMRMVVIPLTVATLAAVAWREWRARRRAG</sequence>
<feature type="transmembrane region" description="Helical" evidence="5">
    <location>
        <begin position="103"/>
        <end position="122"/>
    </location>
</feature>
<dbReference type="PANTHER" id="PTHR10846:SF8">
    <property type="entry name" value="INNER MEMBRANE PROTEIN YRBG"/>
    <property type="match status" value="1"/>
</dbReference>
<evidence type="ECO:0000256" key="2">
    <source>
        <dbReference type="ARBA" id="ARBA00022692"/>
    </source>
</evidence>
<evidence type="ECO:0000313" key="7">
    <source>
        <dbReference type="EMBL" id="KAA2285785.1"/>
    </source>
</evidence>
<feature type="transmembrane region" description="Helical" evidence="5">
    <location>
        <begin position="267"/>
        <end position="286"/>
    </location>
</feature>
<comment type="subcellular location">
    <subcellularLocation>
        <location evidence="1">Membrane</location>
        <topology evidence="1">Multi-pass membrane protein</topology>
    </subcellularLocation>
</comment>
<feature type="transmembrane region" description="Helical" evidence="5">
    <location>
        <begin position="166"/>
        <end position="187"/>
    </location>
</feature>
<accession>A0A5B2ZCY6</accession>
<dbReference type="InterPro" id="IPR004481">
    <property type="entry name" value="K/Na/Ca-exchanger"/>
</dbReference>
<dbReference type="GO" id="GO:0005262">
    <property type="term" value="F:calcium channel activity"/>
    <property type="evidence" value="ECO:0007669"/>
    <property type="project" value="TreeGrafter"/>
</dbReference>
<evidence type="ECO:0000313" key="8">
    <source>
        <dbReference type="Proteomes" id="UP000322165"/>
    </source>
</evidence>
<evidence type="ECO:0000259" key="6">
    <source>
        <dbReference type="Pfam" id="PF01699"/>
    </source>
</evidence>
<feature type="transmembrane region" description="Helical" evidence="5">
    <location>
        <begin position="128"/>
        <end position="145"/>
    </location>
</feature>
<feature type="transmembrane region" description="Helical" evidence="5">
    <location>
        <begin position="76"/>
        <end position="94"/>
    </location>
</feature>
<reference evidence="7 8" key="2">
    <citation type="submission" date="2019-09" db="EMBL/GenBank/DDBJ databases">
        <authorList>
            <person name="Mazur A."/>
        </authorList>
    </citation>
    <scope>NUCLEOTIDE SEQUENCE [LARGE SCALE GENOMIC DNA]</scope>
    <source>
        <strain evidence="7 8">3729k</strain>
    </source>
</reference>
<feature type="transmembrane region" description="Helical" evidence="5">
    <location>
        <begin position="233"/>
        <end position="255"/>
    </location>
</feature>
<dbReference type="GO" id="GO:0006874">
    <property type="term" value="P:intracellular calcium ion homeostasis"/>
    <property type="evidence" value="ECO:0007669"/>
    <property type="project" value="TreeGrafter"/>
</dbReference>
<feature type="domain" description="Sodium/calcium exchanger membrane region" evidence="6">
    <location>
        <begin position="3"/>
        <end position="142"/>
    </location>
</feature>
<dbReference type="NCBIfam" id="TIGR00367">
    <property type="entry name" value="calcium/sodium antiporter"/>
    <property type="match status" value="1"/>
</dbReference>
<feature type="domain" description="Sodium/calcium exchanger membrane region" evidence="6">
    <location>
        <begin position="169"/>
        <end position="312"/>
    </location>
</feature>
<reference evidence="7 8" key="1">
    <citation type="submission" date="2019-09" db="EMBL/GenBank/DDBJ databases">
        <title>Arenimonas chukotkensis sp. nov., a bacterium isolated from Chukotka hot spring, Arctic region, Russia.</title>
        <authorList>
            <person name="Zayulina K.S."/>
            <person name="Prokofeva M.I."/>
            <person name="Elcheninov A.G."/>
            <person name="Novikov A."/>
            <person name="Kochetkova T.V."/>
            <person name="Kublanov I.V."/>
        </authorList>
    </citation>
    <scope>NUCLEOTIDE SEQUENCE [LARGE SCALE GENOMIC DNA]</scope>
    <source>
        <strain evidence="7 8">3729k</strain>
    </source>
</reference>
<proteinExistence type="predicted"/>
<gene>
    <name evidence="7" type="ORF">F0415_03950</name>
</gene>
<name>A0A5B2ZCY6_9GAMM</name>
<evidence type="ECO:0000256" key="1">
    <source>
        <dbReference type="ARBA" id="ARBA00004141"/>
    </source>
</evidence>
<feature type="transmembrane region" description="Helical" evidence="5">
    <location>
        <begin position="326"/>
        <end position="345"/>
    </location>
</feature>
<dbReference type="RefSeq" id="WP_149859886.1">
    <property type="nucleotide sequence ID" value="NZ_VUOD01000002.1"/>
</dbReference>
<dbReference type="InterPro" id="IPR004837">
    <property type="entry name" value="NaCa_Exmemb"/>
</dbReference>
<keyword evidence="3 5" id="KW-1133">Transmembrane helix</keyword>
<organism evidence="7 8">
    <name type="scientific">Arenimonas fontis</name>
    <dbReference type="NCBI Taxonomy" id="2608255"/>
    <lineage>
        <taxon>Bacteria</taxon>
        <taxon>Pseudomonadati</taxon>
        <taxon>Pseudomonadota</taxon>
        <taxon>Gammaproteobacteria</taxon>
        <taxon>Lysobacterales</taxon>
        <taxon>Lysobacteraceae</taxon>
        <taxon>Arenimonas</taxon>
    </lineage>
</organism>
<dbReference type="InterPro" id="IPR044880">
    <property type="entry name" value="NCX_ion-bd_dom_sf"/>
</dbReference>
<evidence type="ECO:0000256" key="5">
    <source>
        <dbReference type="SAM" id="Phobius"/>
    </source>
</evidence>
<keyword evidence="8" id="KW-1185">Reference proteome</keyword>
<dbReference type="Gene3D" id="1.20.1420.30">
    <property type="entry name" value="NCX, central ion-binding region"/>
    <property type="match status" value="1"/>
</dbReference>
<keyword evidence="4 5" id="KW-0472">Membrane</keyword>
<dbReference type="GO" id="GO:0008273">
    <property type="term" value="F:calcium, potassium:sodium antiporter activity"/>
    <property type="evidence" value="ECO:0007669"/>
    <property type="project" value="TreeGrafter"/>
</dbReference>
<evidence type="ECO:0000256" key="3">
    <source>
        <dbReference type="ARBA" id="ARBA00022989"/>
    </source>
</evidence>
<evidence type="ECO:0000256" key="4">
    <source>
        <dbReference type="ARBA" id="ARBA00023136"/>
    </source>
</evidence>
<dbReference type="GO" id="GO:0005886">
    <property type="term" value="C:plasma membrane"/>
    <property type="evidence" value="ECO:0007669"/>
    <property type="project" value="TreeGrafter"/>
</dbReference>
<dbReference type="Pfam" id="PF01699">
    <property type="entry name" value="Na_Ca_ex"/>
    <property type="match status" value="2"/>
</dbReference>
<comment type="caution">
    <text evidence="7">The sequence shown here is derived from an EMBL/GenBank/DDBJ whole genome shotgun (WGS) entry which is preliminary data.</text>
</comment>
<dbReference type="PANTHER" id="PTHR10846">
    <property type="entry name" value="SODIUM/POTASSIUM/CALCIUM EXCHANGER"/>
    <property type="match status" value="1"/>
</dbReference>
<keyword evidence="2 5" id="KW-0812">Transmembrane</keyword>
<protein>
    <submittedName>
        <fullName evidence="7">Calcium/sodium antiporter</fullName>
    </submittedName>
</protein>
<dbReference type="EMBL" id="VUOD01000002">
    <property type="protein sequence ID" value="KAA2285785.1"/>
    <property type="molecule type" value="Genomic_DNA"/>
</dbReference>